<organism evidence="2">
    <name type="scientific">Chromera velia CCMP2878</name>
    <dbReference type="NCBI Taxonomy" id="1169474"/>
    <lineage>
        <taxon>Eukaryota</taxon>
        <taxon>Sar</taxon>
        <taxon>Alveolata</taxon>
        <taxon>Colpodellida</taxon>
        <taxon>Chromeraceae</taxon>
        <taxon>Chromera</taxon>
    </lineage>
</organism>
<dbReference type="EMBL" id="CDMZ01005565">
    <property type="protein sequence ID" value="CEM53229.1"/>
    <property type="molecule type" value="Genomic_DNA"/>
</dbReference>
<feature type="transmembrane region" description="Helical" evidence="1">
    <location>
        <begin position="37"/>
        <end position="63"/>
    </location>
</feature>
<keyword evidence="1" id="KW-0472">Membrane</keyword>
<dbReference type="AlphaFoldDB" id="A0A0G4I8B5"/>
<feature type="transmembrane region" description="Helical" evidence="1">
    <location>
        <begin position="143"/>
        <end position="167"/>
    </location>
</feature>
<feature type="transmembrane region" description="Helical" evidence="1">
    <location>
        <begin position="179"/>
        <end position="196"/>
    </location>
</feature>
<dbReference type="VEuPathDB" id="CryptoDB:Cvel_11807"/>
<keyword evidence="1" id="KW-0812">Transmembrane</keyword>
<protein>
    <submittedName>
        <fullName evidence="2">Uncharacterized protein</fullName>
    </submittedName>
</protein>
<reference evidence="2" key="1">
    <citation type="submission" date="2014-11" db="EMBL/GenBank/DDBJ databases">
        <authorList>
            <person name="Otto D Thomas"/>
            <person name="Naeem Raeece"/>
        </authorList>
    </citation>
    <scope>NUCLEOTIDE SEQUENCE</scope>
</reference>
<name>A0A0G4I8B5_9ALVE</name>
<feature type="transmembrane region" description="Helical" evidence="1">
    <location>
        <begin position="83"/>
        <end position="99"/>
    </location>
</feature>
<evidence type="ECO:0000256" key="1">
    <source>
        <dbReference type="SAM" id="Phobius"/>
    </source>
</evidence>
<sequence length="305" mass="35015">MKSRKKEMAGPGLKGQNDRVRLRELEFSSENKLFESYAWALFSFFLTSVVVLSGCVYCVSLVPPSQRPKTLPAEDSVLDGLESLAFFYYLLLLTSRLLLGDKTSLLDSLWACNFAFMLFGFGIRLREPLIIGAAGCSVAIDQVMWYLDILGFLVLGKFPLGVCKYLTWPETPSIRRVTATHHVWFMPLCFWVLCVYSSGPSIWSWAVSSVTCCLLGCMSRLLTPYEFVTRVKPGETENRRVIHLNINLCYSCWKDVNFVPAIRRYDLDVWYKYLPWYLSIWNLGNLVLFLVTMKIPYWAATTAFR</sequence>
<accession>A0A0G4I8B5</accession>
<feature type="transmembrane region" description="Helical" evidence="1">
    <location>
        <begin position="273"/>
        <end position="299"/>
    </location>
</feature>
<keyword evidence="1" id="KW-1133">Transmembrane helix</keyword>
<feature type="transmembrane region" description="Helical" evidence="1">
    <location>
        <begin position="106"/>
        <end position="123"/>
    </location>
</feature>
<proteinExistence type="predicted"/>
<gene>
    <name evidence="2" type="ORF">Cvel_11807</name>
</gene>
<evidence type="ECO:0000313" key="2">
    <source>
        <dbReference type="EMBL" id="CEM53229.1"/>
    </source>
</evidence>